<comment type="catalytic activity">
    <reaction evidence="1">
        <text>(4aS,6R)-4a-hydroxy-L-erythro-5,6,7,8-tetrahydrobiopterin = (6R)-L-erythro-6,7-dihydrobiopterin + H2O</text>
        <dbReference type="Rhea" id="RHEA:11920"/>
        <dbReference type="ChEBI" id="CHEBI:15377"/>
        <dbReference type="ChEBI" id="CHEBI:15642"/>
        <dbReference type="ChEBI" id="CHEBI:43120"/>
        <dbReference type="EC" id="4.2.1.96"/>
    </reaction>
</comment>
<evidence type="ECO:0000256" key="2">
    <source>
        <dbReference type="ARBA" id="ARBA00006472"/>
    </source>
</evidence>
<proteinExistence type="inferred from homology"/>
<dbReference type="Proteomes" id="UP001244341">
    <property type="component" value="Chromosome 9b"/>
</dbReference>
<evidence type="ECO:0000256" key="5">
    <source>
        <dbReference type="SAM" id="MobiDB-lite"/>
    </source>
</evidence>
<dbReference type="Gene3D" id="3.30.1360.20">
    <property type="entry name" value="Transcriptional coactivator/pterin dehydratase"/>
    <property type="match status" value="1"/>
</dbReference>
<comment type="similarity">
    <text evidence="2">Belongs to the pterin-4-alpha-carbinolamine dehydratase family.</text>
</comment>
<keyword evidence="4" id="KW-0456">Lyase</keyword>
<dbReference type="PANTHER" id="PTHR12599:SF8">
    <property type="entry name" value="PTERIN-4-ALPHA-CARBINOLAMINE DEHYDRATASE, CHLOROPLASTIC-RELATED"/>
    <property type="match status" value="1"/>
</dbReference>
<feature type="region of interest" description="Disordered" evidence="5">
    <location>
        <begin position="17"/>
        <end position="37"/>
    </location>
</feature>
<reference evidence="6 7" key="1">
    <citation type="submission" date="2023-05" db="EMBL/GenBank/DDBJ databases">
        <title>A 100% complete, gapless, phased diploid assembly of the Scenedesmus obliquus UTEX 3031 genome.</title>
        <authorList>
            <person name="Biondi T.C."/>
            <person name="Hanschen E.R."/>
            <person name="Kwon T."/>
            <person name="Eng W."/>
            <person name="Kruse C.P.S."/>
            <person name="Koehler S.I."/>
            <person name="Kunde Y."/>
            <person name="Gleasner C.D."/>
            <person name="You Mak K.T."/>
            <person name="Polle J."/>
            <person name="Hovde B.T."/>
            <person name="Starkenburg S.R."/>
        </authorList>
    </citation>
    <scope>NUCLEOTIDE SEQUENCE [LARGE SCALE GENOMIC DNA]</scope>
    <source>
        <strain evidence="6 7">DOE0152z</strain>
    </source>
</reference>
<dbReference type="InterPro" id="IPR036428">
    <property type="entry name" value="PCD_sf"/>
</dbReference>
<dbReference type="Pfam" id="PF01329">
    <property type="entry name" value="Pterin_4a"/>
    <property type="match status" value="1"/>
</dbReference>
<organism evidence="6 7">
    <name type="scientific">Tetradesmus obliquus</name>
    <name type="common">Green alga</name>
    <name type="synonym">Acutodesmus obliquus</name>
    <dbReference type="NCBI Taxonomy" id="3088"/>
    <lineage>
        <taxon>Eukaryota</taxon>
        <taxon>Viridiplantae</taxon>
        <taxon>Chlorophyta</taxon>
        <taxon>core chlorophytes</taxon>
        <taxon>Chlorophyceae</taxon>
        <taxon>CS clade</taxon>
        <taxon>Sphaeropleales</taxon>
        <taxon>Scenedesmaceae</taxon>
        <taxon>Tetradesmus</taxon>
    </lineage>
</organism>
<evidence type="ECO:0000313" key="7">
    <source>
        <dbReference type="Proteomes" id="UP001244341"/>
    </source>
</evidence>
<dbReference type="InterPro" id="IPR001533">
    <property type="entry name" value="Pterin_deHydtase"/>
</dbReference>
<evidence type="ECO:0000256" key="4">
    <source>
        <dbReference type="ARBA" id="ARBA00023239"/>
    </source>
</evidence>
<sequence length="215" mass="23525">MAANLIARRLSGQAVSTSRPCAPATSHAAGRRCSGRVHSTNPGFEKAFMGEDFGARDPTPGEIGSNFGEKIVMNWDTEHIIKPPDAIGEHVGLGSRQCQDVSALQLLEEQLRERLRQQVPGWRINNNKEGLQCIRQEWTAKDGAAAQQLVAKLQEIAQQHGHPLSHAEAISSTVIAEITTTALGGLTENDFIIADRINSTDLTELLAKRKQRFWA</sequence>
<name>A0ABY8UD31_TETOB</name>
<evidence type="ECO:0000256" key="1">
    <source>
        <dbReference type="ARBA" id="ARBA00001554"/>
    </source>
</evidence>
<dbReference type="EMBL" id="CP126216">
    <property type="protein sequence ID" value="WIA18001.1"/>
    <property type="molecule type" value="Genomic_DNA"/>
</dbReference>
<protein>
    <recommendedName>
        <fullName evidence="3">4a-hydroxytetrahydrobiopterin dehydratase</fullName>
        <ecNumber evidence="3">4.2.1.96</ecNumber>
    </recommendedName>
</protein>
<keyword evidence="7" id="KW-1185">Reference proteome</keyword>
<dbReference type="SUPFAM" id="SSF55248">
    <property type="entry name" value="PCD-like"/>
    <property type="match status" value="1"/>
</dbReference>
<dbReference type="EC" id="4.2.1.96" evidence="3"/>
<evidence type="ECO:0000256" key="3">
    <source>
        <dbReference type="ARBA" id="ARBA00013252"/>
    </source>
</evidence>
<accession>A0ABY8UD31</accession>
<dbReference type="PANTHER" id="PTHR12599">
    <property type="entry name" value="PTERIN-4-ALPHA-CARBINOLAMINE DEHYDRATASE"/>
    <property type="match status" value="1"/>
</dbReference>
<evidence type="ECO:0000313" key="6">
    <source>
        <dbReference type="EMBL" id="WIA18001.1"/>
    </source>
</evidence>
<gene>
    <name evidence="6" type="ORF">OEZ85_009488</name>
</gene>